<keyword evidence="2" id="KW-0808">Transferase</keyword>
<dbReference type="RefSeq" id="WP_203622895.1">
    <property type="nucleotide sequence ID" value="NZ_BOLH01000009.1"/>
</dbReference>
<dbReference type="Pfam" id="PF00535">
    <property type="entry name" value="Glycos_transf_2"/>
    <property type="match status" value="1"/>
</dbReference>
<dbReference type="PANTHER" id="PTHR22916:SF3">
    <property type="entry name" value="UDP-GLCNAC:BETAGAL BETA-1,3-N-ACETYLGLUCOSAMINYLTRANSFERASE-LIKE PROTEIN 1"/>
    <property type="match status" value="1"/>
</dbReference>
<dbReference type="InterPro" id="IPR001173">
    <property type="entry name" value="Glyco_trans_2-like"/>
</dbReference>
<dbReference type="AlphaFoldDB" id="A0ABD0ALG9"/>
<sequence length="315" mass="36611">MKKNDVKYSIIVAAYNVSDYIDECLQSILNNEGSYEVIIVNDGSSDDTLDKINKYKSNNVRVFTTNHVGLAEVRNFGIEHANGEYIMFMDGDDKFTANFLQTINSQIDNCDLCVFSWEPINENSIVTGKAIMVNDFWTMDRMAWNKVYKRSLIKELRFPAGVLYEDVGFTSIAYLTANNIKFINTALYQYRQRSSSITHIKQKASDHLGILAGLDDVNEWQREYGDKESKIEIQNLNYRIILSHVKRILIDNEYKQNNEEWVLIKLVQYFESVEAKPKKDTIRLLVRVRNRFAIALIERDKLKLARKLFLVKNSL</sequence>
<protein>
    <submittedName>
        <fullName evidence="2">Glycosyl transferase</fullName>
    </submittedName>
</protein>
<dbReference type="EMBL" id="BOLH01000009">
    <property type="protein sequence ID" value="GIC72104.1"/>
    <property type="molecule type" value="Genomic_DNA"/>
</dbReference>
<evidence type="ECO:0000313" key="3">
    <source>
        <dbReference type="Proteomes" id="UP000653631"/>
    </source>
</evidence>
<feature type="domain" description="Glycosyltransferase 2-like" evidence="1">
    <location>
        <begin position="9"/>
        <end position="139"/>
    </location>
</feature>
<organism evidence="2 3">
    <name type="scientific">Limosilactobacillus fermentum</name>
    <name type="common">Lactobacillus fermentum</name>
    <dbReference type="NCBI Taxonomy" id="1613"/>
    <lineage>
        <taxon>Bacteria</taxon>
        <taxon>Bacillati</taxon>
        <taxon>Bacillota</taxon>
        <taxon>Bacilli</taxon>
        <taxon>Lactobacillales</taxon>
        <taxon>Lactobacillaceae</taxon>
        <taxon>Limosilactobacillus</taxon>
    </lineage>
</organism>
<dbReference type="PANTHER" id="PTHR22916">
    <property type="entry name" value="GLYCOSYLTRANSFERASE"/>
    <property type="match status" value="1"/>
</dbReference>
<dbReference type="CDD" id="cd00761">
    <property type="entry name" value="Glyco_tranf_GTA_type"/>
    <property type="match status" value="1"/>
</dbReference>
<comment type="caution">
    <text evidence="2">The sequence shown here is derived from an EMBL/GenBank/DDBJ whole genome shotgun (WGS) entry which is preliminary data.</text>
</comment>
<dbReference type="GO" id="GO:0016758">
    <property type="term" value="F:hexosyltransferase activity"/>
    <property type="evidence" value="ECO:0007669"/>
    <property type="project" value="UniProtKB-ARBA"/>
</dbReference>
<reference evidence="2 3" key="1">
    <citation type="submission" date="2021-01" db="EMBL/GenBank/DDBJ databases">
        <title>Development of a method for detection of lactic acid bacteria that cause putrefactive shochu mash.</title>
        <authorList>
            <person name="Takashita H."/>
            <person name="Fujihara E."/>
            <person name="Takayama K."/>
            <person name="Yamamoto H."/>
            <person name="Mizutani M."/>
            <person name="Kajiwara Y."/>
        </authorList>
    </citation>
    <scope>NUCLEOTIDE SEQUENCE [LARGE SCALE GENOMIC DNA]</scope>
    <source>
        <strain evidence="2 3">01-B1</strain>
    </source>
</reference>
<proteinExistence type="predicted"/>
<dbReference type="InterPro" id="IPR029044">
    <property type="entry name" value="Nucleotide-diphossugar_trans"/>
</dbReference>
<name>A0ABD0ALG9_LIMFE</name>
<dbReference type="SUPFAM" id="SSF53448">
    <property type="entry name" value="Nucleotide-diphospho-sugar transferases"/>
    <property type="match status" value="1"/>
</dbReference>
<accession>A0ABD0ALG9</accession>
<evidence type="ECO:0000313" key="2">
    <source>
        <dbReference type="EMBL" id="GIC72104.1"/>
    </source>
</evidence>
<dbReference type="Gene3D" id="3.90.550.10">
    <property type="entry name" value="Spore Coat Polysaccharide Biosynthesis Protein SpsA, Chain A"/>
    <property type="match status" value="1"/>
</dbReference>
<gene>
    <name evidence="2" type="primary">rgpE</name>
    <name evidence="2" type="ORF">LF01B1_11190</name>
</gene>
<evidence type="ECO:0000259" key="1">
    <source>
        <dbReference type="Pfam" id="PF00535"/>
    </source>
</evidence>
<dbReference type="Proteomes" id="UP000653631">
    <property type="component" value="Unassembled WGS sequence"/>
</dbReference>